<dbReference type="FunFam" id="3.40.50.720:FF:000084">
    <property type="entry name" value="Short-chain dehydrogenase reductase"/>
    <property type="match status" value="1"/>
</dbReference>
<dbReference type="Pfam" id="PF13561">
    <property type="entry name" value="adh_short_C2"/>
    <property type="match status" value="1"/>
</dbReference>
<evidence type="ECO:0000313" key="5">
    <source>
        <dbReference type="Proteomes" id="UP001219901"/>
    </source>
</evidence>
<dbReference type="EMBL" id="CP046147">
    <property type="protein sequence ID" value="WFG39203.1"/>
    <property type="molecule type" value="Genomic_DNA"/>
</dbReference>
<reference evidence="4" key="2">
    <citation type="journal article" date="2023" name="Nat. Commun.">
        <title>Cultivation of marine bacteria of the SAR202 clade.</title>
        <authorList>
            <person name="Lim Y."/>
            <person name="Seo J.H."/>
            <person name="Giovannoni S.J."/>
            <person name="Kang I."/>
            <person name="Cho J.C."/>
        </authorList>
    </citation>
    <scope>NUCLEOTIDE SEQUENCE</scope>
    <source>
        <strain evidence="4">JH1073</strain>
    </source>
</reference>
<organism evidence="4 5">
    <name type="scientific">Candidatus Lucifugimonas marina</name>
    <dbReference type="NCBI Taxonomy" id="3038979"/>
    <lineage>
        <taxon>Bacteria</taxon>
        <taxon>Bacillati</taxon>
        <taxon>Chloroflexota</taxon>
        <taxon>Dehalococcoidia</taxon>
        <taxon>SAR202 cluster</taxon>
        <taxon>Candidatus Lucifugimonadales</taxon>
        <taxon>Candidatus Lucifugimonadaceae</taxon>
        <taxon>Candidatus Lucifugimonas</taxon>
    </lineage>
</organism>
<dbReference type="InterPro" id="IPR036291">
    <property type="entry name" value="NAD(P)-bd_dom_sf"/>
</dbReference>
<reference evidence="5 6" key="1">
    <citation type="submission" date="2019-11" db="EMBL/GenBank/DDBJ databases">
        <authorList>
            <person name="Cho J.-C."/>
        </authorList>
    </citation>
    <scope>NUCLEOTIDE SEQUENCE [LARGE SCALE GENOMIC DNA]</scope>
    <source>
        <strain evidence="4 5">JH1073</strain>
        <strain evidence="3 6">JH702</strain>
    </source>
</reference>
<dbReference type="PANTHER" id="PTHR42879">
    <property type="entry name" value="3-OXOACYL-(ACYL-CARRIER-PROTEIN) REDUCTASE"/>
    <property type="match status" value="1"/>
</dbReference>
<name>A0AAJ6CSE9_9CHLR</name>
<evidence type="ECO:0000256" key="1">
    <source>
        <dbReference type="ARBA" id="ARBA00006484"/>
    </source>
</evidence>
<dbReference type="SUPFAM" id="SSF51735">
    <property type="entry name" value="NAD(P)-binding Rossmann-fold domains"/>
    <property type="match status" value="1"/>
</dbReference>
<comment type="similarity">
    <text evidence="1">Belongs to the short-chain dehydrogenases/reductases (SDR) family.</text>
</comment>
<dbReference type="InterPro" id="IPR050259">
    <property type="entry name" value="SDR"/>
</dbReference>
<reference evidence="5" key="3">
    <citation type="submission" date="2023-06" db="EMBL/GenBank/DDBJ databases">
        <title>Pangenomics reveal diversification of enzyme families and niche specialization in globally abundant SAR202 bacteria.</title>
        <authorList>
            <person name="Saw J.H.W."/>
        </authorList>
    </citation>
    <scope>NUCLEOTIDE SEQUENCE [LARGE SCALE GENOMIC DNA]</scope>
    <source>
        <strain evidence="5">JH1073</strain>
    </source>
</reference>
<dbReference type="Gene3D" id="3.40.50.720">
    <property type="entry name" value="NAD(P)-binding Rossmann-like Domain"/>
    <property type="match status" value="1"/>
</dbReference>
<dbReference type="PANTHER" id="PTHR42879:SF2">
    <property type="entry name" value="3-OXOACYL-[ACYL-CARRIER-PROTEIN] REDUCTASE FABG"/>
    <property type="match status" value="1"/>
</dbReference>
<dbReference type="RefSeq" id="WP_342822657.1">
    <property type="nucleotide sequence ID" value="NZ_CP046146.1"/>
</dbReference>
<keyword evidence="2" id="KW-0560">Oxidoreductase</keyword>
<dbReference type="Proteomes" id="UP001321249">
    <property type="component" value="Unassembled WGS sequence"/>
</dbReference>
<dbReference type="InterPro" id="IPR002347">
    <property type="entry name" value="SDR_fam"/>
</dbReference>
<dbReference type="Proteomes" id="UP001219901">
    <property type="component" value="Chromosome"/>
</dbReference>
<evidence type="ECO:0000313" key="4">
    <source>
        <dbReference type="EMBL" id="WFG39203.1"/>
    </source>
</evidence>
<proteinExistence type="inferred from homology"/>
<dbReference type="GO" id="GO:0016491">
    <property type="term" value="F:oxidoreductase activity"/>
    <property type="evidence" value="ECO:0007669"/>
    <property type="project" value="UniProtKB-KW"/>
</dbReference>
<evidence type="ECO:0000256" key="2">
    <source>
        <dbReference type="ARBA" id="ARBA00023002"/>
    </source>
</evidence>
<evidence type="ECO:0000313" key="3">
    <source>
        <dbReference type="EMBL" id="MDG0866072.1"/>
    </source>
</evidence>
<dbReference type="PRINTS" id="PR00081">
    <property type="entry name" value="GDHRDH"/>
</dbReference>
<gene>
    <name evidence="3" type="ORF">GKO46_03180</name>
    <name evidence="4" type="ORF">GKO48_06080</name>
</gene>
<dbReference type="EMBL" id="WMBE01000001">
    <property type="protein sequence ID" value="MDG0866072.1"/>
    <property type="molecule type" value="Genomic_DNA"/>
</dbReference>
<dbReference type="AlphaFoldDB" id="A0AAJ6CSE9"/>
<keyword evidence="5" id="KW-1185">Reference proteome</keyword>
<sequence>MDLGLNGKIAIITGGSDGIGKAAASSLASEGAKVAIVGRTQSKLDAAVADIKAESGGTVIGIAADVSVESDVQAMVAKVVDEFGGVDILVNNAGTSSATTLEKMTDEDLEVDFGIKIYGAIYCARAVLPHLKASGSGAIVNTTTPGGKAARPGTQPTSLSRSAGISLTKSWAGELAEHNIRVNTICVGVLKSGQHRTRWEGLNAKDPNYSLEDHWASFSGGVPLGRIGEAKEAGDVICFLASGRASYVTGTAINVDGGSAPVV</sequence>
<dbReference type="PRINTS" id="PR00080">
    <property type="entry name" value="SDRFAMILY"/>
</dbReference>
<protein>
    <submittedName>
        <fullName evidence="4">SDR family oxidoreductase</fullName>
    </submittedName>
</protein>
<evidence type="ECO:0000313" key="6">
    <source>
        <dbReference type="Proteomes" id="UP001321249"/>
    </source>
</evidence>
<accession>A0AAJ6CSE9</accession>